<keyword evidence="1" id="KW-0732">Signal</keyword>
<evidence type="ECO:0000313" key="2">
    <source>
        <dbReference type="EMBL" id="PGH16167.1"/>
    </source>
</evidence>
<sequence>MRHHLCIAGAVFAAAAYAESHSPPPDPEPIEIIELPLPPVAASDQVGSCTPELNPHRTGCIPISSDLRGGNFLPDGNHVIASLNFTGSPPAPDPASIYHGLQFILVKADGSVFDNGDPWKCITCGMPDANKVAGFESAEYPQAFKDGKRALVGNYIIDCGSALLASPECTPEQTHIYPVVWSEGKIRELRIHPDNVHLGFNSFTQVNGKLGQFAYFGRMQFNGSHYEVIKVTRLFNPDNAVPLAVQDGRITLNPEAISVGELRGFSGSGREVTYIGYPFESSNMDACAVDLTTGKVRRITSHPEYVDPLDISPDDKWTVILDTRGSNRQMWLSGMRGIPPITDMITTSAISSTRNNGQRRFFQPFLLDHDGDRGSYFGQQLNGAGDGSPGAINDPNWNARADPKWSPDGTRITYYQALVTAPACGEQNPLPCPNSTAPGGRVDRLMLATLTNRKPLDIPPVTPASDDVPWGVPVGPNTPPPSEPQLPKIPQGNYTLDGKVGGFADVEVLMDDAGTSIRTIGVVYHDFSNDGINILRGTERVTVTLPSISKNLVDWYSDLTSTGGTKSTKKTSPEGFHLEIDTFTNIFYAEGSMVTTVDGEVYEQPANWT</sequence>
<dbReference type="Gene3D" id="2.120.10.30">
    <property type="entry name" value="TolB, C-terminal domain"/>
    <property type="match status" value="1"/>
</dbReference>
<evidence type="ECO:0000313" key="3">
    <source>
        <dbReference type="Proteomes" id="UP000223968"/>
    </source>
</evidence>
<dbReference type="SUPFAM" id="SSF82171">
    <property type="entry name" value="DPP6 N-terminal domain-like"/>
    <property type="match status" value="1"/>
</dbReference>
<evidence type="ECO:0000256" key="1">
    <source>
        <dbReference type="SAM" id="SignalP"/>
    </source>
</evidence>
<proteinExistence type="predicted"/>
<dbReference type="Proteomes" id="UP000223968">
    <property type="component" value="Unassembled WGS sequence"/>
</dbReference>
<protein>
    <recommendedName>
        <fullName evidence="4">Saponin hydrolase</fullName>
    </recommendedName>
</protein>
<dbReference type="InterPro" id="IPR011042">
    <property type="entry name" value="6-blade_b-propeller_TolB-like"/>
</dbReference>
<dbReference type="AlphaFoldDB" id="A0A2B7Y6A2"/>
<dbReference type="STRING" id="1447875.A0A2B7Y6A2"/>
<evidence type="ECO:0008006" key="4">
    <source>
        <dbReference type="Google" id="ProtNLM"/>
    </source>
</evidence>
<dbReference type="OrthoDB" id="10265322at2759"/>
<comment type="caution">
    <text evidence="2">The sequence shown here is derived from an EMBL/GenBank/DDBJ whole genome shotgun (WGS) entry which is preliminary data.</text>
</comment>
<organism evidence="2 3">
    <name type="scientific">Helicocarpus griseus UAMH5409</name>
    <dbReference type="NCBI Taxonomy" id="1447875"/>
    <lineage>
        <taxon>Eukaryota</taxon>
        <taxon>Fungi</taxon>
        <taxon>Dikarya</taxon>
        <taxon>Ascomycota</taxon>
        <taxon>Pezizomycotina</taxon>
        <taxon>Eurotiomycetes</taxon>
        <taxon>Eurotiomycetidae</taxon>
        <taxon>Onygenales</taxon>
        <taxon>Ajellomycetaceae</taxon>
        <taxon>Helicocarpus</taxon>
    </lineage>
</organism>
<dbReference type="EMBL" id="PDNB01000019">
    <property type="protein sequence ID" value="PGH16167.1"/>
    <property type="molecule type" value="Genomic_DNA"/>
</dbReference>
<feature type="signal peptide" evidence="1">
    <location>
        <begin position="1"/>
        <end position="18"/>
    </location>
</feature>
<accession>A0A2B7Y6A2</accession>
<reference evidence="2 3" key="1">
    <citation type="submission" date="2017-10" db="EMBL/GenBank/DDBJ databases">
        <title>Comparative genomics in systemic dimorphic fungi from Ajellomycetaceae.</title>
        <authorList>
            <person name="Munoz J.F."/>
            <person name="Mcewen J.G."/>
            <person name="Clay O.K."/>
            <person name="Cuomo C.A."/>
        </authorList>
    </citation>
    <scope>NUCLEOTIDE SEQUENCE [LARGE SCALE GENOMIC DNA]</scope>
    <source>
        <strain evidence="2 3">UAMH5409</strain>
    </source>
</reference>
<name>A0A2B7Y6A2_9EURO</name>
<feature type="chain" id="PRO_5013333054" description="Saponin hydrolase" evidence="1">
    <location>
        <begin position="19"/>
        <end position="609"/>
    </location>
</feature>
<gene>
    <name evidence="2" type="ORF">AJ79_01934</name>
</gene>
<keyword evidence="3" id="KW-1185">Reference proteome</keyword>